<sequence>MNNERLRACHHDPTAGHLVMKKTVNRITERYIWPGITNGVKKMVFTCAVCQRTNRKIVTEKPELHPVPARSPWYHIGINFIGPLIPLQRRQSMLLTLYSRLIYYHLIFMRMGFPHVVTSDQCGVFVNNLNNDLMKCLRIRYHLTTAYHPQANGLDETFCETLQAMLLAKFVSEHQDYWDDCLDTCVFAYNTSVHE</sequence>
<dbReference type="Gene3D" id="1.10.340.70">
    <property type="match status" value="1"/>
</dbReference>
<dbReference type="STRING" id="400682.A0A1X7VEQ5"/>
<dbReference type="InterPro" id="IPR012337">
    <property type="entry name" value="RNaseH-like_sf"/>
</dbReference>
<dbReference type="Pfam" id="PF17921">
    <property type="entry name" value="Integrase_H2C2"/>
    <property type="match status" value="1"/>
</dbReference>
<dbReference type="SUPFAM" id="SSF53098">
    <property type="entry name" value="Ribonuclease H-like"/>
    <property type="match status" value="1"/>
</dbReference>
<name>A0A1X7VEQ5_AMPQE</name>
<dbReference type="InterPro" id="IPR052160">
    <property type="entry name" value="Gypsy_RT_Integrase-like"/>
</dbReference>
<evidence type="ECO:0000313" key="2">
    <source>
        <dbReference type="EnsemblMetazoa" id="Aqu2.1.38007_001"/>
    </source>
</evidence>
<dbReference type="Gene3D" id="3.30.420.10">
    <property type="entry name" value="Ribonuclease H-like superfamily/Ribonuclease H"/>
    <property type="match status" value="1"/>
</dbReference>
<organism evidence="2">
    <name type="scientific">Amphimedon queenslandica</name>
    <name type="common">Sponge</name>
    <dbReference type="NCBI Taxonomy" id="400682"/>
    <lineage>
        <taxon>Eukaryota</taxon>
        <taxon>Metazoa</taxon>
        <taxon>Porifera</taxon>
        <taxon>Demospongiae</taxon>
        <taxon>Heteroscleromorpha</taxon>
        <taxon>Haplosclerida</taxon>
        <taxon>Niphatidae</taxon>
        <taxon>Amphimedon</taxon>
    </lineage>
</organism>
<dbReference type="InterPro" id="IPR001584">
    <property type="entry name" value="Integrase_cat-core"/>
</dbReference>
<protein>
    <recommendedName>
        <fullName evidence="1">Integrase catalytic domain-containing protein</fullName>
    </recommendedName>
</protein>
<proteinExistence type="predicted"/>
<dbReference type="InterPro" id="IPR041588">
    <property type="entry name" value="Integrase_H2C2"/>
</dbReference>
<feature type="domain" description="Integrase catalytic" evidence="1">
    <location>
        <begin position="49"/>
        <end position="195"/>
    </location>
</feature>
<dbReference type="GO" id="GO:0015074">
    <property type="term" value="P:DNA integration"/>
    <property type="evidence" value="ECO:0007669"/>
    <property type="project" value="InterPro"/>
</dbReference>
<dbReference type="PROSITE" id="PS50994">
    <property type="entry name" value="INTEGRASE"/>
    <property type="match status" value="1"/>
</dbReference>
<dbReference type="GO" id="GO:0003676">
    <property type="term" value="F:nucleic acid binding"/>
    <property type="evidence" value="ECO:0007669"/>
    <property type="project" value="InterPro"/>
</dbReference>
<accession>A0A1X7VEQ5</accession>
<evidence type="ECO:0000259" key="1">
    <source>
        <dbReference type="PROSITE" id="PS50994"/>
    </source>
</evidence>
<dbReference type="InParanoid" id="A0A1X7VEQ5"/>
<dbReference type="EnsemblMetazoa" id="Aqu2.1.38007_001">
    <property type="protein sequence ID" value="Aqu2.1.38007_001"/>
    <property type="gene ID" value="Aqu2.1.38007"/>
</dbReference>
<dbReference type="InterPro" id="IPR036397">
    <property type="entry name" value="RNaseH_sf"/>
</dbReference>
<dbReference type="PANTHER" id="PTHR47266">
    <property type="entry name" value="ENDONUCLEASE-RELATED"/>
    <property type="match status" value="1"/>
</dbReference>
<reference evidence="2" key="1">
    <citation type="submission" date="2017-05" db="UniProtKB">
        <authorList>
            <consortium name="EnsemblMetazoa"/>
        </authorList>
    </citation>
    <scope>IDENTIFICATION</scope>
</reference>
<dbReference type="eggNOG" id="KOG0017">
    <property type="taxonomic scope" value="Eukaryota"/>
</dbReference>
<dbReference type="OrthoDB" id="8187670at2759"/>
<dbReference type="AlphaFoldDB" id="A0A1X7VEQ5"/>